<feature type="region of interest" description="Disordered" evidence="1">
    <location>
        <begin position="348"/>
        <end position="386"/>
    </location>
</feature>
<reference evidence="2 3" key="1">
    <citation type="submission" date="2023-02" db="EMBL/GenBank/DDBJ databases">
        <title>LHISI_Scaffold_Assembly.</title>
        <authorList>
            <person name="Stuart O.P."/>
            <person name="Cleave R."/>
            <person name="Magrath M.J.L."/>
            <person name="Mikheyev A.S."/>
        </authorList>
    </citation>
    <scope>NUCLEOTIDE SEQUENCE [LARGE SCALE GENOMIC DNA]</scope>
    <source>
        <strain evidence="2">Daus_M_001</strain>
        <tissue evidence="2">Leg muscle</tissue>
    </source>
</reference>
<name>A0ABQ9G218_9NEOP</name>
<keyword evidence="3" id="KW-1185">Reference proteome</keyword>
<dbReference type="EMBL" id="JARBHB010000017">
    <property type="protein sequence ID" value="KAJ8866102.1"/>
    <property type="molecule type" value="Genomic_DNA"/>
</dbReference>
<protein>
    <submittedName>
        <fullName evidence="2">Uncharacterized protein</fullName>
    </submittedName>
</protein>
<comment type="caution">
    <text evidence="2">The sequence shown here is derived from an EMBL/GenBank/DDBJ whole genome shotgun (WGS) entry which is preliminary data.</text>
</comment>
<organism evidence="2 3">
    <name type="scientific">Dryococelus australis</name>
    <dbReference type="NCBI Taxonomy" id="614101"/>
    <lineage>
        <taxon>Eukaryota</taxon>
        <taxon>Metazoa</taxon>
        <taxon>Ecdysozoa</taxon>
        <taxon>Arthropoda</taxon>
        <taxon>Hexapoda</taxon>
        <taxon>Insecta</taxon>
        <taxon>Pterygota</taxon>
        <taxon>Neoptera</taxon>
        <taxon>Polyneoptera</taxon>
        <taxon>Phasmatodea</taxon>
        <taxon>Verophasmatodea</taxon>
        <taxon>Anareolatae</taxon>
        <taxon>Phasmatidae</taxon>
        <taxon>Eurycanthinae</taxon>
        <taxon>Dryococelus</taxon>
    </lineage>
</organism>
<evidence type="ECO:0000313" key="2">
    <source>
        <dbReference type="EMBL" id="KAJ8866102.1"/>
    </source>
</evidence>
<feature type="compositionally biased region" description="Basic and acidic residues" evidence="1">
    <location>
        <begin position="313"/>
        <end position="325"/>
    </location>
</feature>
<proteinExistence type="predicted"/>
<accession>A0ABQ9G218</accession>
<feature type="region of interest" description="Disordered" evidence="1">
    <location>
        <begin position="293"/>
        <end position="325"/>
    </location>
</feature>
<evidence type="ECO:0000313" key="3">
    <source>
        <dbReference type="Proteomes" id="UP001159363"/>
    </source>
</evidence>
<sequence>MHASHKGRIWSLDPLPSGEDIPLDRATRQTDWLPRFHSSTSRLRPERRNYNAERILWIEIQTKTICRTTNPSYKRGSRWCSRYYTPPTRANQVRFPAGSLPGFRTWESCRTMPLLGGFSRVSPVSPTFAFRRCSMLTSLHPSSDIKNAMLKAAQISSYSHTQDKQFVKRKIKSKAKTIQYSHILKCAFSKYKTRRENYKTAIYSLMTKNYKTVGQYHLGSPLVDDRPIMNAVKYRVVSGVVWANRMMVSSITDANRTGVLAVVDIGDSLIICLKCHSRAAIWRPHKGPELPTINWRDRTNPRAAGVPLNSRSIRTDWGNRHQSGDHAEQLTIQKRNYLAPMRVKRGQHGAAPECEVGGNGRSPKKPARQAASSGTIPTRKNPGATPKGIEHFSPWWRASGLPTEPPRPPTTQSYFNWINEPILLFSNEAYSQPLELFIDLQVPQLNDVEIRNGCAVTAIALVHSGKNTADHSQRRYCASCCSNRPVRSQLTCTHTALSYECRGSGTGDTKTHAQRLIAPKRKACIVSVVTLYCANKRSTLSMAPVTGCHLSTKFIITPMSTPSTLLTSLGAESLGTAIQPADIGVAKLRRPRRKTYNLPGRNRRARGVDG</sequence>
<gene>
    <name evidence="2" type="ORF">PR048_033626</name>
</gene>
<evidence type="ECO:0000256" key="1">
    <source>
        <dbReference type="SAM" id="MobiDB-lite"/>
    </source>
</evidence>
<dbReference type="Proteomes" id="UP001159363">
    <property type="component" value="Chromosome 16"/>
</dbReference>